<keyword evidence="3" id="KW-1185">Reference proteome</keyword>
<accession>F8X1W2</accession>
<dbReference type="eggNOG" id="ENOG5030VCV">
    <property type="taxonomic scope" value="Bacteria"/>
</dbReference>
<reference evidence="2 3" key="1">
    <citation type="submission" date="2011-04" db="EMBL/GenBank/DDBJ databases">
        <title>The Genome Sequence of Dysgonomonas mossii DSM 22836.</title>
        <authorList>
            <consortium name="The Broad Institute Genome Sequencing Platform"/>
            <person name="Earl A."/>
            <person name="Ward D."/>
            <person name="Feldgarden M."/>
            <person name="Gevers D."/>
            <person name="Pudlo N."/>
            <person name="Martens E."/>
            <person name="Allen-Vercoe E."/>
            <person name="Young S.K."/>
            <person name="Zeng Q."/>
            <person name="Gargeya S."/>
            <person name="Fitzgerald M."/>
            <person name="Haas B."/>
            <person name="Abouelleil A."/>
            <person name="Alvarado L."/>
            <person name="Arachchi H.M."/>
            <person name="Berlin A."/>
            <person name="Brown A."/>
            <person name="Chapman S.B."/>
            <person name="Chen Z."/>
            <person name="Dunbar C."/>
            <person name="Freedman E."/>
            <person name="Gearin G."/>
            <person name="Gellesch M."/>
            <person name="Goldberg J."/>
            <person name="Griggs A."/>
            <person name="Gujja S."/>
            <person name="Heiman D."/>
            <person name="Howarth C."/>
            <person name="Larson L."/>
            <person name="Lui A."/>
            <person name="MacDonald P.J.P."/>
            <person name="Mehta T."/>
            <person name="Montmayeur A."/>
            <person name="Murphy C."/>
            <person name="Neiman D."/>
            <person name="Pearson M."/>
            <person name="Priest M."/>
            <person name="Roberts A."/>
            <person name="Saif S."/>
            <person name="Shea T."/>
            <person name="Shenoy N."/>
            <person name="Sisk P."/>
            <person name="Stolte C."/>
            <person name="Sykes S."/>
            <person name="Yandava C."/>
            <person name="Wortman J."/>
            <person name="Nusbaum C."/>
            <person name="Birren B."/>
        </authorList>
    </citation>
    <scope>NUCLEOTIDE SEQUENCE [LARGE SCALE GENOMIC DNA]</scope>
    <source>
        <strain evidence="2 3">DSM 22836</strain>
    </source>
</reference>
<organism evidence="2 3">
    <name type="scientific">Dysgonomonas mossii DSM 22836</name>
    <dbReference type="NCBI Taxonomy" id="742767"/>
    <lineage>
        <taxon>Bacteria</taxon>
        <taxon>Pseudomonadati</taxon>
        <taxon>Bacteroidota</taxon>
        <taxon>Bacteroidia</taxon>
        <taxon>Bacteroidales</taxon>
        <taxon>Dysgonomonadaceae</taxon>
        <taxon>Dysgonomonas</taxon>
    </lineage>
</organism>
<dbReference type="AlphaFoldDB" id="F8X1W2"/>
<name>F8X1W2_9BACT</name>
<evidence type="ECO:0000313" key="3">
    <source>
        <dbReference type="Proteomes" id="UP000006420"/>
    </source>
</evidence>
<evidence type="ECO:0000259" key="1">
    <source>
        <dbReference type="Pfam" id="PF22526"/>
    </source>
</evidence>
<dbReference type="EMBL" id="ADLW01000010">
    <property type="protein sequence ID" value="EGK06096.1"/>
    <property type="molecule type" value="Genomic_DNA"/>
</dbReference>
<feature type="domain" description="DUF7000" evidence="1">
    <location>
        <begin position="7"/>
        <end position="160"/>
    </location>
</feature>
<sequence>MIMKSLADYVAIYKEQLEKGDIQKAYTGLIKYVLSLKTHLSKVQSKDFVFGNVFQGYMDYTYFYFFNDFLRERKLRFGIVLNHEKMRFELWLMGQNTEVQSKYWDLLKQTKWNEKQASKPKYSELEVVLVENPDFDDLDTLTAKIEKEVAYYSEEIIDFLKNHPM</sequence>
<dbReference type="OrthoDB" id="9816011at2"/>
<dbReference type="RefSeq" id="WP_006843730.1">
    <property type="nucleotide sequence ID" value="NZ_AQWJ01000009.1"/>
</dbReference>
<dbReference type="STRING" id="742767.HMPREF9456_02360"/>
<dbReference type="HOGENOM" id="CLU_136683_0_0_10"/>
<proteinExistence type="predicted"/>
<evidence type="ECO:0000313" key="2">
    <source>
        <dbReference type="EMBL" id="EGK06096.1"/>
    </source>
</evidence>
<comment type="caution">
    <text evidence="2">The sequence shown here is derived from an EMBL/GenBank/DDBJ whole genome shotgun (WGS) entry which is preliminary data.</text>
</comment>
<dbReference type="Pfam" id="PF22526">
    <property type="entry name" value="DUF7000"/>
    <property type="match status" value="1"/>
</dbReference>
<protein>
    <recommendedName>
        <fullName evidence="1">DUF7000 domain-containing protein</fullName>
    </recommendedName>
</protein>
<dbReference type="Proteomes" id="UP000006420">
    <property type="component" value="Unassembled WGS sequence"/>
</dbReference>
<dbReference type="InterPro" id="IPR054269">
    <property type="entry name" value="DUF7000"/>
</dbReference>
<dbReference type="GeneID" id="78082987"/>
<gene>
    <name evidence="2" type="ORF">HMPREF9456_02360</name>
</gene>